<dbReference type="InterPro" id="IPR004358">
    <property type="entry name" value="Sig_transdc_His_kin-like_C"/>
</dbReference>
<evidence type="ECO:0000256" key="5">
    <source>
        <dbReference type="ARBA" id="ARBA00022777"/>
    </source>
</evidence>
<dbReference type="SUPFAM" id="SSF47384">
    <property type="entry name" value="Homodimeric domain of signal transducing histidine kinase"/>
    <property type="match status" value="2"/>
</dbReference>
<keyword evidence="4" id="KW-0808">Transferase</keyword>
<dbReference type="GO" id="GO:0009927">
    <property type="term" value="F:histidine phosphotransfer kinase activity"/>
    <property type="evidence" value="ECO:0007669"/>
    <property type="project" value="TreeGrafter"/>
</dbReference>
<feature type="domain" description="PAS" evidence="8">
    <location>
        <begin position="246"/>
        <end position="318"/>
    </location>
</feature>
<keyword evidence="3" id="KW-0597">Phosphoprotein</keyword>
<evidence type="ECO:0000313" key="11">
    <source>
        <dbReference type="Proteomes" id="UP000321523"/>
    </source>
</evidence>
<organism evidence="10 11">
    <name type="scientific">Skermanella aerolata</name>
    <dbReference type="NCBI Taxonomy" id="393310"/>
    <lineage>
        <taxon>Bacteria</taxon>
        <taxon>Pseudomonadati</taxon>
        <taxon>Pseudomonadota</taxon>
        <taxon>Alphaproteobacteria</taxon>
        <taxon>Rhodospirillales</taxon>
        <taxon>Azospirillaceae</taxon>
        <taxon>Skermanella</taxon>
    </lineage>
</organism>
<gene>
    <name evidence="10" type="ORF">SAE02_29210</name>
</gene>
<protein>
    <recommendedName>
        <fullName evidence="2">histidine kinase</fullName>
        <ecNumber evidence="2">2.7.13.3</ecNumber>
    </recommendedName>
</protein>
<dbReference type="SUPFAM" id="SSF55874">
    <property type="entry name" value="ATPase domain of HSP90 chaperone/DNA topoisomerase II/histidine kinase"/>
    <property type="match status" value="2"/>
</dbReference>
<evidence type="ECO:0000259" key="8">
    <source>
        <dbReference type="PROSITE" id="PS50112"/>
    </source>
</evidence>
<feature type="domain" description="PAC" evidence="9">
    <location>
        <begin position="849"/>
        <end position="901"/>
    </location>
</feature>
<dbReference type="OrthoDB" id="8477115at2"/>
<dbReference type="InterPro" id="IPR003594">
    <property type="entry name" value="HATPase_dom"/>
</dbReference>
<dbReference type="Pfam" id="PF08448">
    <property type="entry name" value="PAS_4"/>
    <property type="match status" value="1"/>
</dbReference>
<feature type="domain" description="PAC" evidence="9">
    <location>
        <begin position="192"/>
        <end position="245"/>
    </location>
</feature>
<feature type="domain" description="PAS" evidence="8">
    <location>
        <begin position="641"/>
        <end position="697"/>
    </location>
</feature>
<dbReference type="SUPFAM" id="SSF55785">
    <property type="entry name" value="PYP-like sensor domain (PAS domain)"/>
    <property type="match status" value="5"/>
</dbReference>
<dbReference type="Gene3D" id="3.30.565.10">
    <property type="entry name" value="Histidine kinase-like ATPase, C-terminal domain"/>
    <property type="match status" value="2"/>
</dbReference>
<dbReference type="InterPro" id="IPR003661">
    <property type="entry name" value="HisK_dim/P_dom"/>
</dbReference>
<evidence type="ECO:0000259" key="9">
    <source>
        <dbReference type="PROSITE" id="PS50113"/>
    </source>
</evidence>
<dbReference type="Pfam" id="PF02518">
    <property type="entry name" value="HATPase_c"/>
    <property type="match status" value="2"/>
</dbReference>
<keyword evidence="11" id="KW-1185">Reference proteome</keyword>
<dbReference type="InterPro" id="IPR036097">
    <property type="entry name" value="HisK_dim/P_sf"/>
</dbReference>
<comment type="catalytic activity">
    <reaction evidence="1">
        <text>ATP + protein L-histidine = ADP + protein N-phospho-L-histidine.</text>
        <dbReference type="EC" id="2.7.13.3"/>
    </reaction>
</comment>
<dbReference type="InterPro" id="IPR001610">
    <property type="entry name" value="PAC"/>
</dbReference>
<dbReference type="PROSITE" id="PS50109">
    <property type="entry name" value="HIS_KIN"/>
    <property type="match status" value="2"/>
</dbReference>
<dbReference type="PROSITE" id="PS50112">
    <property type="entry name" value="PAS"/>
    <property type="match status" value="4"/>
</dbReference>
<dbReference type="CDD" id="cd16922">
    <property type="entry name" value="HATPase_EvgS-ArcB-TorS-like"/>
    <property type="match status" value="1"/>
</dbReference>
<dbReference type="SMART" id="SM00091">
    <property type="entry name" value="PAS"/>
    <property type="match status" value="5"/>
</dbReference>
<dbReference type="GO" id="GO:0005886">
    <property type="term" value="C:plasma membrane"/>
    <property type="evidence" value="ECO:0007669"/>
    <property type="project" value="TreeGrafter"/>
</dbReference>
<feature type="domain" description="Histidine kinase" evidence="7">
    <location>
        <begin position="391"/>
        <end position="612"/>
    </location>
</feature>
<dbReference type="InterPro" id="IPR035965">
    <property type="entry name" value="PAS-like_dom_sf"/>
</dbReference>
<dbReference type="Pfam" id="PF00512">
    <property type="entry name" value="HisKA"/>
    <property type="match status" value="2"/>
</dbReference>
<dbReference type="InterPro" id="IPR013767">
    <property type="entry name" value="PAS_fold"/>
</dbReference>
<evidence type="ECO:0000256" key="4">
    <source>
        <dbReference type="ARBA" id="ARBA00022679"/>
    </source>
</evidence>
<dbReference type="Proteomes" id="UP000321523">
    <property type="component" value="Unassembled WGS sequence"/>
</dbReference>
<dbReference type="InterPro" id="IPR000014">
    <property type="entry name" value="PAS"/>
</dbReference>
<dbReference type="InterPro" id="IPR036890">
    <property type="entry name" value="HATPase_C_sf"/>
</dbReference>
<name>A0A512DQJ7_9PROT</name>
<evidence type="ECO:0000313" key="10">
    <source>
        <dbReference type="EMBL" id="GEO38773.1"/>
    </source>
</evidence>
<dbReference type="Pfam" id="PF08447">
    <property type="entry name" value="PAS_3"/>
    <property type="match status" value="2"/>
</dbReference>
<evidence type="ECO:0000256" key="6">
    <source>
        <dbReference type="SAM" id="MobiDB-lite"/>
    </source>
</evidence>
<dbReference type="InterPro" id="IPR005467">
    <property type="entry name" value="His_kinase_dom"/>
</dbReference>
<dbReference type="GO" id="GO:0000155">
    <property type="term" value="F:phosphorelay sensor kinase activity"/>
    <property type="evidence" value="ECO:0007669"/>
    <property type="project" value="InterPro"/>
</dbReference>
<feature type="domain" description="Histidine kinase" evidence="7">
    <location>
        <begin position="1072"/>
        <end position="1292"/>
    </location>
</feature>
<evidence type="ECO:0000256" key="1">
    <source>
        <dbReference type="ARBA" id="ARBA00000085"/>
    </source>
</evidence>
<dbReference type="InterPro" id="IPR013656">
    <property type="entry name" value="PAS_4"/>
</dbReference>
<sequence length="1309" mass="143969">MLARCPPNDLDTILETIGTPVFVAGSPTEGSTPVLSANGRLLSALGGLPLSDLTTGLEADLELCRSGTIPVETDHVVLLAKGAERWHLVLAPVVLDGAVVRILVTVADRRPACSPDGVHPETRISAIVEDQAGLICRYDRETRLTFVNGAYARRFGIEPAKLVGRRIADLLSPDEFTPVKEALASLTQEHPLGITERLAHLPDGDRIWLRWSDRAFFGPDGAVVEYQSVGIEITDHKELERQLQESRDRFRLAVEGTRDGLWDWNLRTDDLWLSPRLKEMLGYSDEELPNDLAALRQILMPEDQETAQEQHHRHWEDGRPYEQTVRYRHRDGSIRHILARGATVYDEEHRPLRMVGAHTDVTALVETGNLLRVAKDQAELASRAKSEFLAMMSHELRTPLNAIIGFAEILRDELFGPLENDRYQGYVQDIVGSGRHLLTLISDILDLSRADAGQLTLRETSLDLTAVARSQLALVEALAASGGVKLECAAPQPGPVICGDETRIRQIVLNLLSNSVKFTQSCGVVRLDIREEPDGSIALSVTDTGIGMNPEDVPRALEPFSQLDGALNRRHEGTGLGLAIVKRLVELHDGELMVETAPNEGTVITVIFPPNRNIGHSSVQPRRKPAAEPVSLVAYGGAYGRFELLDTLLQAVPMAVAVVRDDGICIRANHTLCRLSGYDMVELLGRPIETLLEEESRTDGQPIRQSQRTRPEKPRPEGRKRRRESQLITRFGRSRTVDVIREPFNGLDGHTYSLLLITDISERRRAARALRESEERFRLAAAAARCGIWDADLSNCDHWLSASYFHILGHDEDALAASDAAWRERIHPDDQPAADSAMADHLAGRTPLFEATYRMRHKSGRWIWIAARGAATFGPDGKPRRFVGTLTDISDEIEARQALAEREAQLRTILTVAPAAIVTLDESARIEQFNPCAERMFGWRAEEVRGLDAGLLLTDEVVSGAAALSLLHPDPINPSRMVEIAGRRRDGSAFPLRIAMASFGTAAGARYVGIATDISSTRAVEAQLRAALRQLDRQFGEFVKVSNRLDLVRREADLALLTAEQSNKAKSEFLARMSHELRTPLNAVIGFAEIMRGEYYGPLGSEKYLEYAGDIDQCGRHLLSLINDILDISRIEAGRHVMEEEQVDLTVTVDASVRLLRERAAGKGVVIAVRANPVPVVMGDPRTLKQVVVNLLTNAVKFTPPGGMVEIGTMTDASGGVCVVVKDTGIGIPEGEIPRVLEAFGRASNVHQTGEEGTGLGLVIVGSFLRLHGATLDIDSAVGIGTTVTVRLPIERVLGTQRQLQPWDIVDDR</sequence>
<feature type="domain" description="PAC" evidence="9">
    <location>
        <begin position="976"/>
        <end position="1026"/>
    </location>
</feature>
<dbReference type="InterPro" id="IPR013655">
    <property type="entry name" value="PAS_fold_3"/>
</dbReference>
<dbReference type="Pfam" id="PF00989">
    <property type="entry name" value="PAS"/>
    <property type="match status" value="2"/>
</dbReference>
<accession>A0A512DQJ7</accession>
<dbReference type="SMART" id="SM00388">
    <property type="entry name" value="HisKA"/>
    <property type="match status" value="2"/>
</dbReference>
<evidence type="ECO:0000256" key="3">
    <source>
        <dbReference type="ARBA" id="ARBA00022553"/>
    </source>
</evidence>
<dbReference type="CDD" id="cd00130">
    <property type="entry name" value="PAS"/>
    <property type="match status" value="5"/>
</dbReference>
<dbReference type="SMART" id="SM00387">
    <property type="entry name" value="HATPase_c"/>
    <property type="match status" value="2"/>
</dbReference>
<feature type="domain" description="PAC" evidence="9">
    <location>
        <begin position="721"/>
        <end position="772"/>
    </location>
</feature>
<feature type="region of interest" description="Disordered" evidence="6">
    <location>
        <begin position="694"/>
        <end position="725"/>
    </location>
</feature>
<dbReference type="Gene3D" id="1.10.287.130">
    <property type="match status" value="2"/>
</dbReference>
<dbReference type="NCBIfam" id="TIGR00229">
    <property type="entry name" value="sensory_box"/>
    <property type="match status" value="5"/>
</dbReference>
<dbReference type="PRINTS" id="PR00344">
    <property type="entry name" value="BCTRLSENSOR"/>
</dbReference>
<dbReference type="FunFam" id="3.30.565.10:FF:000006">
    <property type="entry name" value="Sensor histidine kinase WalK"/>
    <property type="match status" value="1"/>
</dbReference>
<dbReference type="PANTHER" id="PTHR43047:SF72">
    <property type="entry name" value="OSMOSENSING HISTIDINE PROTEIN KINASE SLN1"/>
    <property type="match status" value="1"/>
</dbReference>
<dbReference type="PROSITE" id="PS50113">
    <property type="entry name" value="PAC"/>
    <property type="match status" value="5"/>
</dbReference>
<dbReference type="InterPro" id="IPR000700">
    <property type="entry name" value="PAS-assoc_C"/>
</dbReference>
<comment type="caution">
    <text evidence="10">The sequence shown here is derived from an EMBL/GenBank/DDBJ whole genome shotgun (WGS) entry which is preliminary data.</text>
</comment>
<feature type="domain" description="PAS" evidence="8">
    <location>
        <begin position="120"/>
        <end position="190"/>
    </location>
</feature>
<evidence type="ECO:0000259" key="7">
    <source>
        <dbReference type="PROSITE" id="PS50109"/>
    </source>
</evidence>
<dbReference type="SMART" id="SM00086">
    <property type="entry name" value="PAC"/>
    <property type="match status" value="6"/>
</dbReference>
<dbReference type="PANTHER" id="PTHR43047">
    <property type="entry name" value="TWO-COMPONENT HISTIDINE PROTEIN KINASE"/>
    <property type="match status" value="1"/>
</dbReference>
<feature type="domain" description="PAS" evidence="8">
    <location>
        <begin position="902"/>
        <end position="970"/>
    </location>
</feature>
<evidence type="ECO:0000256" key="2">
    <source>
        <dbReference type="ARBA" id="ARBA00012438"/>
    </source>
</evidence>
<feature type="domain" description="PAC" evidence="9">
    <location>
        <begin position="321"/>
        <end position="373"/>
    </location>
</feature>
<reference evidence="10 11" key="1">
    <citation type="submission" date="2019-07" db="EMBL/GenBank/DDBJ databases">
        <title>Whole genome shotgun sequence of Skermanella aerolata NBRC 106429.</title>
        <authorList>
            <person name="Hosoyama A."/>
            <person name="Uohara A."/>
            <person name="Ohji S."/>
            <person name="Ichikawa N."/>
        </authorList>
    </citation>
    <scope>NUCLEOTIDE SEQUENCE [LARGE SCALE GENOMIC DNA]</scope>
    <source>
        <strain evidence="10 11">NBRC 106429</strain>
    </source>
</reference>
<dbReference type="GO" id="GO:0006355">
    <property type="term" value="P:regulation of DNA-templated transcription"/>
    <property type="evidence" value="ECO:0007669"/>
    <property type="project" value="InterPro"/>
</dbReference>
<dbReference type="EMBL" id="BJYZ01000013">
    <property type="protein sequence ID" value="GEO38773.1"/>
    <property type="molecule type" value="Genomic_DNA"/>
</dbReference>
<dbReference type="Gene3D" id="3.30.450.20">
    <property type="entry name" value="PAS domain"/>
    <property type="match status" value="5"/>
</dbReference>
<keyword evidence="5" id="KW-0418">Kinase</keyword>
<dbReference type="EC" id="2.7.13.3" evidence="2"/>
<proteinExistence type="predicted"/>
<dbReference type="CDD" id="cd00082">
    <property type="entry name" value="HisKA"/>
    <property type="match status" value="2"/>
</dbReference>